<dbReference type="GO" id="GO:0005737">
    <property type="term" value="C:cytoplasm"/>
    <property type="evidence" value="ECO:0007669"/>
    <property type="project" value="UniProtKB-SubCell"/>
</dbReference>
<dbReference type="InterPro" id="IPR007631">
    <property type="entry name" value="RNA_pol_sigma_70_non-ess"/>
</dbReference>
<proteinExistence type="inferred from homology"/>
<dbReference type="Gene3D" id="1.10.10.10">
    <property type="entry name" value="Winged helix-like DNA-binding domain superfamily/Winged helix DNA-binding domain"/>
    <property type="match status" value="2"/>
</dbReference>
<dbReference type="Pfam" id="PF04542">
    <property type="entry name" value="Sigma70_r2"/>
    <property type="match status" value="1"/>
</dbReference>
<dbReference type="InterPro" id="IPR000943">
    <property type="entry name" value="RNA_pol_sigma70"/>
</dbReference>
<evidence type="ECO:0000256" key="8">
    <source>
        <dbReference type="SAM" id="MobiDB-lite"/>
    </source>
</evidence>
<dbReference type="CDD" id="cd06171">
    <property type="entry name" value="Sigma70_r4"/>
    <property type="match status" value="1"/>
</dbReference>
<feature type="compositionally biased region" description="Acidic residues" evidence="8">
    <location>
        <begin position="205"/>
        <end position="215"/>
    </location>
</feature>
<dbReference type="Pfam" id="PF00140">
    <property type="entry name" value="Sigma70_r1_2"/>
    <property type="match status" value="1"/>
</dbReference>
<dbReference type="FunFam" id="1.10.601.10:FF:000001">
    <property type="entry name" value="RNA polymerase sigma factor SigA"/>
    <property type="match status" value="1"/>
</dbReference>
<dbReference type="InterPro" id="IPR007627">
    <property type="entry name" value="RNA_pol_sigma70_r2"/>
</dbReference>
<dbReference type="InterPro" id="IPR014284">
    <property type="entry name" value="RNA_pol_sigma-70_dom"/>
</dbReference>
<evidence type="ECO:0000259" key="10">
    <source>
        <dbReference type="PROSITE" id="PS00716"/>
    </source>
</evidence>
<evidence type="ECO:0000256" key="3">
    <source>
        <dbReference type="ARBA" id="ARBA00023082"/>
    </source>
</evidence>
<feature type="compositionally biased region" description="Acidic residues" evidence="8">
    <location>
        <begin position="76"/>
        <end position="100"/>
    </location>
</feature>
<organism evidence="11 12">
    <name type="scientific">Pontibaca methylaminivorans</name>
    <dbReference type="NCBI Taxonomy" id="515897"/>
    <lineage>
        <taxon>Bacteria</taxon>
        <taxon>Pseudomonadati</taxon>
        <taxon>Pseudomonadota</taxon>
        <taxon>Alphaproteobacteria</taxon>
        <taxon>Rhodobacterales</taxon>
        <taxon>Roseobacteraceae</taxon>
        <taxon>Pontibaca</taxon>
    </lineage>
</organism>
<dbReference type="Pfam" id="PF04546">
    <property type="entry name" value="Sigma70_ner"/>
    <property type="match status" value="1"/>
</dbReference>
<keyword evidence="3 6" id="KW-0731">Sigma factor</keyword>
<dbReference type="NCBIfam" id="TIGR02393">
    <property type="entry name" value="RpoD_Cterm"/>
    <property type="match status" value="1"/>
</dbReference>
<dbReference type="PRINTS" id="PR00046">
    <property type="entry name" value="SIGMA70FCT"/>
</dbReference>
<dbReference type="InterPro" id="IPR007624">
    <property type="entry name" value="RNA_pol_sigma70_r3"/>
</dbReference>
<dbReference type="HAMAP" id="MF_00963">
    <property type="entry name" value="Sigma70_RpoD_SigA"/>
    <property type="match status" value="1"/>
</dbReference>
<evidence type="ECO:0000313" key="12">
    <source>
        <dbReference type="Proteomes" id="UP000192455"/>
    </source>
</evidence>
<evidence type="ECO:0000256" key="4">
    <source>
        <dbReference type="ARBA" id="ARBA00023125"/>
    </source>
</evidence>
<evidence type="ECO:0000259" key="9">
    <source>
        <dbReference type="PROSITE" id="PS00715"/>
    </source>
</evidence>
<evidence type="ECO:0000256" key="7">
    <source>
        <dbReference type="SAM" id="Coils"/>
    </source>
</evidence>
<dbReference type="InterPro" id="IPR013324">
    <property type="entry name" value="RNA_pol_sigma_r3/r4-like"/>
</dbReference>
<keyword evidence="7" id="KW-0175">Coiled coil</keyword>
<dbReference type="InterPro" id="IPR036388">
    <property type="entry name" value="WH-like_DNA-bd_sf"/>
</dbReference>
<feature type="region of interest" description="Disordered" evidence="8">
    <location>
        <begin position="204"/>
        <end position="255"/>
    </location>
</feature>
<comment type="similarity">
    <text evidence="6">Belongs to the sigma-70 factor family. RpoD/SigA subfamily.</text>
</comment>
<dbReference type="PANTHER" id="PTHR30603:SF60">
    <property type="entry name" value="RNA POLYMERASE SIGMA FACTOR RPOD"/>
    <property type="match status" value="1"/>
</dbReference>
<feature type="region of interest" description="Sigma-70 factor domain-2" evidence="6">
    <location>
        <begin position="445"/>
        <end position="515"/>
    </location>
</feature>
<dbReference type="PROSITE" id="PS00715">
    <property type="entry name" value="SIGMA70_1"/>
    <property type="match status" value="1"/>
</dbReference>
<dbReference type="InterPro" id="IPR013325">
    <property type="entry name" value="RNA_pol_sigma_r2"/>
</dbReference>
<reference evidence="11 12" key="1">
    <citation type="submission" date="2017-01" db="EMBL/GenBank/DDBJ databases">
        <authorList>
            <person name="Mah S.A."/>
            <person name="Swanson W.J."/>
            <person name="Moy G.W."/>
            <person name="Vacquier V.D."/>
        </authorList>
    </citation>
    <scope>NUCLEOTIDE SEQUENCE [LARGE SCALE GENOMIC DNA]</scope>
    <source>
        <strain evidence="11 12">DSM 21219</strain>
    </source>
</reference>
<dbReference type="NCBIfam" id="TIGR02937">
    <property type="entry name" value="sigma70-ECF"/>
    <property type="match status" value="1"/>
</dbReference>
<dbReference type="GO" id="GO:0003677">
    <property type="term" value="F:DNA binding"/>
    <property type="evidence" value="ECO:0007669"/>
    <property type="project" value="UniProtKB-UniRule"/>
</dbReference>
<dbReference type="GO" id="GO:0016987">
    <property type="term" value="F:sigma factor activity"/>
    <property type="evidence" value="ECO:0007669"/>
    <property type="project" value="UniProtKB-UniRule"/>
</dbReference>
<feature type="DNA-binding region" description="H-T-H motif" evidence="6">
    <location>
        <begin position="639"/>
        <end position="658"/>
    </location>
</feature>
<comment type="function">
    <text evidence="6">Sigma factors are initiation factors that promote the attachment of RNA polymerase to specific initiation sites and are then released. This sigma factor is the primary sigma factor during exponential growth.</text>
</comment>
<evidence type="ECO:0000313" key="11">
    <source>
        <dbReference type="EMBL" id="SIT77077.1"/>
    </source>
</evidence>
<dbReference type="FunFam" id="1.10.10.10:FF:000004">
    <property type="entry name" value="RNA polymerase sigma factor SigA"/>
    <property type="match status" value="1"/>
</dbReference>
<feature type="domain" description="RNA polymerase sigma-70" evidence="10">
    <location>
        <begin position="638"/>
        <end position="664"/>
    </location>
</feature>
<comment type="subunit">
    <text evidence="6">Interacts transiently with the RNA polymerase catalytic core.</text>
</comment>
<dbReference type="Pfam" id="PF04539">
    <property type="entry name" value="Sigma70_r3"/>
    <property type="match status" value="1"/>
</dbReference>
<sequence length="679" mass="77059">MAAKDTEERTNDDQEAELSLDMSQAAVKKMIREARERGYITYDQLNRVLPPEQVGSEQIEDVMSMLSEMGINVIEDEEAADDSDEAEDAAADDDDPEDELSGSTEVATTDGARNIAVAGSSSEKLDRTDDPVRMYLREMGSVELLSREGEIAIAKRIEAGRNTMIAGLCESPLTFQAITIWHNELLSEDILLRDVIDLETTFDSQLEDEREETESVVDATSAGNSRPTAEATPELDADGNPIARDDDEDEDEDDQANMSLAAMEAALRPQVLAMLERIAMDYQRLSAMQDSRISATLNEDGSFSDRQEQSYQTLRSEIVLMVNGLHLHNNRVEALVDQLYGINKRVMALDSAMVRLADQARINRREFIDEYRGRELDPNWLADMAGKPGRGWQMLVERSSDKIDELRGDMAQIGQYVGLDISEFRRIVAQVQKGEKEARQAKKEMVEANLRLVISIAKKYTNRGLQFLDLIQEGNIGLMKAVDKFEYRRGYKFSTYATWWIRQAITRSIADQARTIRIPVHMIETINKLVRTSRQMLHEIGREPTPEELAEKLQMPLEKVRKVMKIAKEPISLETPIGDEEDSQLGDFIEDKNAVLPLDSAIQENLKETTTRVLASLTPREERVLRMRFGIGMNTDHTLEEVGQQFSVTRERIRQIEAKALRKLKHPSRSRRLRSFLDR</sequence>
<name>A0A1R3WGK8_9RHOB</name>
<keyword evidence="12" id="KW-1185">Reference proteome</keyword>
<feature type="short sequence motif" description="Interaction with polymerase core subunit RpoC" evidence="6">
    <location>
        <begin position="469"/>
        <end position="472"/>
    </location>
</feature>
<accession>A0A1R3WGK8</accession>
<keyword evidence="4 6" id="KW-0238">DNA-binding</keyword>
<dbReference type="PANTHER" id="PTHR30603">
    <property type="entry name" value="RNA POLYMERASE SIGMA FACTOR RPO"/>
    <property type="match status" value="1"/>
</dbReference>
<dbReference type="SUPFAM" id="SSF88659">
    <property type="entry name" value="Sigma3 and sigma4 domains of RNA polymerase sigma factors"/>
    <property type="match status" value="2"/>
</dbReference>
<dbReference type="InterPro" id="IPR050239">
    <property type="entry name" value="Sigma-70_RNA_pol_init_factors"/>
</dbReference>
<protein>
    <recommendedName>
        <fullName evidence="6">RNA polymerase sigma factor RpoD</fullName>
    </recommendedName>
    <alternativeName>
        <fullName evidence="6">Sigma-70</fullName>
    </alternativeName>
</protein>
<keyword evidence="2 6" id="KW-0805">Transcription regulation</keyword>
<dbReference type="RefSeq" id="WP_076647318.1">
    <property type="nucleotide sequence ID" value="NZ_FTPS01000001.1"/>
</dbReference>
<dbReference type="GO" id="GO:0006352">
    <property type="term" value="P:DNA-templated transcription initiation"/>
    <property type="evidence" value="ECO:0007669"/>
    <property type="project" value="UniProtKB-UniRule"/>
</dbReference>
<feature type="region of interest" description="Disordered" evidence="8">
    <location>
        <begin position="76"/>
        <end position="104"/>
    </location>
</feature>
<dbReference type="InterPro" id="IPR042189">
    <property type="entry name" value="RNA_pol_sigma_70_r1_1_sf"/>
</dbReference>
<evidence type="ECO:0000256" key="2">
    <source>
        <dbReference type="ARBA" id="ARBA00023015"/>
    </source>
</evidence>
<dbReference type="PROSITE" id="PS00716">
    <property type="entry name" value="SIGMA70_2"/>
    <property type="match status" value="1"/>
</dbReference>
<dbReference type="SUPFAM" id="SSF88946">
    <property type="entry name" value="Sigma2 domain of RNA polymerase sigma factors"/>
    <property type="match status" value="1"/>
</dbReference>
<dbReference type="InterPro" id="IPR028630">
    <property type="entry name" value="Sigma70_RpoD"/>
</dbReference>
<dbReference type="OrthoDB" id="9809557at2"/>
<keyword evidence="1 6" id="KW-0963">Cytoplasm</keyword>
<evidence type="ECO:0000256" key="5">
    <source>
        <dbReference type="ARBA" id="ARBA00023163"/>
    </source>
</evidence>
<gene>
    <name evidence="6" type="primary">rpoD</name>
    <name evidence="11" type="ORF">SAMN05421849_0660</name>
</gene>
<feature type="region of interest" description="Sigma-70 factor domain-3" evidence="6">
    <location>
        <begin position="524"/>
        <end position="600"/>
    </location>
</feature>
<dbReference type="EMBL" id="FTPS01000001">
    <property type="protein sequence ID" value="SIT77077.1"/>
    <property type="molecule type" value="Genomic_DNA"/>
</dbReference>
<dbReference type="InterPro" id="IPR012760">
    <property type="entry name" value="RNA_pol_sigma_RpoD_C"/>
</dbReference>
<dbReference type="Pfam" id="PF03979">
    <property type="entry name" value="Sigma70_r1_1"/>
    <property type="match status" value="1"/>
</dbReference>
<feature type="coiled-coil region" evidence="7">
    <location>
        <begin position="424"/>
        <end position="451"/>
    </location>
</feature>
<dbReference type="InterPro" id="IPR007127">
    <property type="entry name" value="RNA_pol_sigma_70_r1_1"/>
</dbReference>
<feature type="compositionally biased region" description="Acidic residues" evidence="8">
    <location>
        <begin position="245"/>
        <end position="255"/>
    </location>
</feature>
<comment type="subcellular location">
    <subcellularLocation>
        <location evidence="6">Cytoplasm</location>
    </subcellularLocation>
</comment>
<dbReference type="Gene3D" id="1.10.220.120">
    <property type="entry name" value="Sigma-70 factor, region 1.1"/>
    <property type="match status" value="1"/>
</dbReference>
<feature type="domain" description="RNA polymerase sigma-70" evidence="9">
    <location>
        <begin position="469"/>
        <end position="482"/>
    </location>
</feature>
<feature type="region of interest" description="Sigma-70 factor domain-4" evidence="6">
    <location>
        <begin position="613"/>
        <end position="666"/>
    </location>
</feature>
<dbReference type="InterPro" id="IPR007630">
    <property type="entry name" value="RNA_pol_sigma70_r4"/>
</dbReference>
<dbReference type="Gene3D" id="1.10.601.10">
    <property type="entry name" value="RNA Polymerase Primary Sigma Factor"/>
    <property type="match status" value="1"/>
</dbReference>
<dbReference type="STRING" id="515897.SAMN05421849_0660"/>
<evidence type="ECO:0000256" key="6">
    <source>
        <dbReference type="HAMAP-Rule" id="MF_00963"/>
    </source>
</evidence>
<dbReference type="Pfam" id="PF04545">
    <property type="entry name" value="Sigma70_r4"/>
    <property type="match status" value="1"/>
</dbReference>
<evidence type="ECO:0000256" key="1">
    <source>
        <dbReference type="ARBA" id="ARBA00022490"/>
    </source>
</evidence>
<dbReference type="InterPro" id="IPR009042">
    <property type="entry name" value="RNA_pol_sigma70_r1_2"/>
</dbReference>
<dbReference type="Proteomes" id="UP000192455">
    <property type="component" value="Unassembled WGS sequence"/>
</dbReference>
<feature type="region of interest" description="Disordered" evidence="8">
    <location>
        <begin position="1"/>
        <end position="20"/>
    </location>
</feature>
<feature type="compositionally biased region" description="Basic and acidic residues" evidence="8">
    <location>
        <begin position="1"/>
        <end position="12"/>
    </location>
</feature>
<dbReference type="FunFam" id="1.10.10.10:FF:000002">
    <property type="entry name" value="RNA polymerase sigma factor SigA"/>
    <property type="match status" value="1"/>
</dbReference>
<dbReference type="AlphaFoldDB" id="A0A1R3WGK8"/>
<keyword evidence="5 6" id="KW-0804">Transcription</keyword>
<dbReference type="NCBIfam" id="NF004208">
    <property type="entry name" value="PRK05658.1"/>
    <property type="match status" value="1"/>
</dbReference>